<dbReference type="GO" id="GO:0005524">
    <property type="term" value="F:ATP binding"/>
    <property type="evidence" value="ECO:0007669"/>
    <property type="project" value="UniProtKB-KW"/>
</dbReference>
<dbReference type="GO" id="GO:0003677">
    <property type="term" value="F:DNA binding"/>
    <property type="evidence" value="ECO:0007669"/>
    <property type="project" value="InterPro"/>
</dbReference>
<dbReference type="PANTHER" id="PTHR11070:SF2">
    <property type="entry name" value="ATP-DEPENDENT DNA HELICASE SRS2"/>
    <property type="match status" value="1"/>
</dbReference>
<dbReference type="Pfam" id="PF13361">
    <property type="entry name" value="UvrD_C"/>
    <property type="match status" value="1"/>
</dbReference>
<keyword evidence="1" id="KW-0547">Nucleotide-binding</keyword>
<dbReference type="EMBL" id="BARV01034673">
    <property type="protein sequence ID" value="GAI49408.1"/>
    <property type="molecule type" value="Genomic_DNA"/>
</dbReference>
<keyword evidence="2" id="KW-0378">Hydrolase</keyword>
<dbReference type="SUPFAM" id="SSF52540">
    <property type="entry name" value="P-loop containing nucleoside triphosphate hydrolases"/>
    <property type="match status" value="1"/>
</dbReference>
<evidence type="ECO:0000313" key="6">
    <source>
        <dbReference type="EMBL" id="GAI49408.1"/>
    </source>
</evidence>
<reference evidence="6" key="1">
    <citation type="journal article" date="2014" name="Front. Microbiol.">
        <title>High frequency of phylogenetically diverse reductive dehalogenase-homologous genes in deep subseafloor sedimentary metagenomes.</title>
        <authorList>
            <person name="Kawai M."/>
            <person name="Futagami T."/>
            <person name="Toyoda A."/>
            <person name="Takaki Y."/>
            <person name="Nishi S."/>
            <person name="Hori S."/>
            <person name="Arai W."/>
            <person name="Tsubouchi T."/>
            <person name="Morono Y."/>
            <person name="Uchiyama I."/>
            <person name="Ito T."/>
            <person name="Fujiyama A."/>
            <person name="Inagaki F."/>
            <person name="Takami H."/>
        </authorList>
    </citation>
    <scope>NUCLEOTIDE SEQUENCE</scope>
    <source>
        <strain evidence="6">Expedition CK06-06</strain>
    </source>
</reference>
<accession>X1P0J8</accession>
<name>X1P0J8_9ZZZZ</name>
<dbReference type="InterPro" id="IPR014017">
    <property type="entry name" value="DNA_helicase_UvrD-like_C"/>
</dbReference>
<feature type="domain" description="UvrD-like helicase C-terminal" evidence="5">
    <location>
        <begin position="1"/>
        <end position="171"/>
    </location>
</feature>
<dbReference type="GO" id="GO:0033202">
    <property type="term" value="C:DNA helicase complex"/>
    <property type="evidence" value="ECO:0007669"/>
    <property type="project" value="TreeGrafter"/>
</dbReference>
<organism evidence="6">
    <name type="scientific">marine sediment metagenome</name>
    <dbReference type="NCBI Taxonomy" id="412755"/>
    <lineage>
        <taxon>unclassified sequences</taxon>
        <taxon>metagenomes</taxon>
        <taxon>ecological metagenomes</taxon>
    </lineage>
</organism>
<evidence type="ECO:0000256" key="4">
    <source>
        <dbReference type="ARBA" id="ARBA00022840"/>
    </source>
</evidence>
<dbReference type="PANTHER" id="PTHR11070">
    <property type="entry name" value="UVRD / RECB / PCRA DNA HELICASE FAMILY MEMBER"/>
    <property type="match status" value="1"/>
</dbReference>
<dbReference type="GO" id="GO:0005829">
    <property type="term" value="C:cytosol"/>
    <property type="evidence" value="ECO:0007669"/>
    <property type="project" value="TreeGrafter"/>
</dbReference>
<keyword evidence="4" id="KW-0067">ATP-binding</keyword>
<evidence type="ECO:0000256" key="2">
    <source>
        <dbReference type="ARBA" id="ARBA00022801"/>
    </source>
</evidence>
<dbReference type="InterPro" id="IPR000212">
    <property type="entry name" value="DNA_helicase_UvrD/REP"/>
</dbReference>
<evidence type="ECO:0000259" key="5">
    <source>
        <dbReference type="PROSITE" id="PS51217"/>
    </source>
</evidence>
<gene>
    <name evidence="6" type="ORF">S06H3_54240</name>
</gene>
<keyword evidence="3" id="KW-0347">Helicase</keyword>
<dbReference type="Gene3D" id="1.10.486.10">
    <property type="entry name" value="PCRA, domain 4"/>
    <property type="match status" value="1"/>
</dbReference>
<dbReference type="GO" id="GO:0000725">
    <property type="term" value="P:recombinational repair"/>
    <property type="evidence" value="ECO:0007669"/>
    <property type="project" value="TreeGrafter"/>
</dbReference>
<dbReference type="AlphaFoldDB" id="X1P0J8"/>
<sequence>MRVLSSAGHIAVFYRVNAMSRVLEEAFIRNKIPYQIVRGVEFYSRKEIRNLLAYLKILVNPNDEIALLRIINSPARGIGKTTIDRVRAYAAANNITLLDAFKNAGNIDSLSKAPKAKIAAFINMLEQFKKGMEGKVGQLAERIFAESGLKKSLQTAEDSSALENVNELINA</sequence>
<dbReference type="GO" id="GO:0043138">
    <property type="term" value="F:3'-5' DNA helicase activity"/>
    <property type="evidence" value="ECO:0007669"/>
    <property type="project" value="TreeGrafter"/>
</dbReference>
<dbReference type="Gene3D" id="3.40.50.300">
    <property type="entry name" value="P-loop containing nucleotide triphosphate hydrolases"/>
    <property type="match status" value="1"/>
</dbReference>
<evidence type="ECO:0000256" key="1">
    <source>
        <dbReference type="ARBA" id="ARBA00022741"/>
    </source>
</evidence>
<comment type="caution">
    <text evidence="6">The sequence shown here is derived from an EMBL/GenBank/DDBJ whole genome shotgun (WGS) entry which is preliminary data.</text>
</comment>
<dbReference type="PROSITE" id="PS51217">
    <property type="entry name" value="UVRD_HELICASE_CTER"/>
    <property type="match status" value="1"/>
</dbReference>
<proteinExistence type="predicted"/>
<feature type="non-terminal residue" evidence="6">
    <location>
        <position position="171"/>
    </location>
</feature>
<dbReference type="InterPro" id="IPR027417">
    <property type="entry name" value="P-loop_NTPase"/>
</dbReference>
<dbReference type="GO" id="GO:0016787">
    <property type="term" value="F:hydrolase activity"/>
    <property type="evidence" value="ECO:0007669"/>
    <property type="project" value="UniProtKB-KW"/>
</dbReference>
<protein>
    <recommendedName>
        <fullName evidence="5">UvrD-like helicase C-terminal domain-containing protein</fullName>
    </recommendedName>
</protein>
<evidence type="ECO:0000256" key="3">
    <source>
        <dbReference type="ARBA" id="ARBA00022806"/>
    </source>
</evidence>